<dbReference type="AlphaFoldDB" id="A0A1Q6DX94"/>
<dbReference type="GO" id="GO:0003984">
    <property type="term" value="F:acetolactate synthase activity"/>
    <property type="evidence" value="ECO:0007669"/>
    <property type="project" value="UniProtKB-EC"/>
</dbReference>
<feature type="domain" description="Thiamine pyrophosphate enzyme central" evidence="15">
    <location>
        <begin position="191"/>
        <end position="326"/>
    </location>
</feature>
<dbReference type="InterPro" id="IPR012001">
    <property type="entry name" value="Thiamin_PyroP_enz_TPP-bd_dom"/>
</dbReference>
<dbReference type="FunFam" id="3.40.50.970:FF:000007">
    <property type="entry name" value="Acetolactate synthase"/>
    <property type="match status" value="1"/>
</dbReference>
<dbReference type="PROSITE" id="PS00187">
    <property type="entry name" value="TPP_ENZYMES"/>
    <property type="match status" value="1"/>
</dbReference>
<dbReference type="GO" id="GO:0044272">
    <property type="term" value="P:sulfur compound biosynthetic process"/>
    <property type="evidence" value="ECO:0007669"/>
    <property type="project" value="UniProtKB-ARBA"/>
</dbReference>
<protein>
    <recommendedName>
        <fullName evidence="13">Acetolactate synthase</fullName>
        <ecNumber evidence="13">2.2.1.6</ecNumber>
    </recommendedName>
</protein>
<keyword evidence="4 13" id="KW-0028">Amino-acid biosynthesis</keyword>
<evidence type="ECO:0000256" key="5">
    <source>
        <dbReference type="ARBA" id="ARBA00022630"/>
    </source>
</evidence>
<dbReference type="UniPathway" id="UPA00049">
    <property type="reaction ID" value="UER00059"/>
</dbReference>
<comment type="cofactor">
    <cofactor evidence="13">
        <name>Mg(2+)</name>
        <dbReference type="ChEBI" id="CHEBI:18420"/>
    </cofactor>
    <text evidence="13">Binds 1 Mg(2+) ion per subunit.</text>
</comment>
<keyword evidence="6 13" id="KW-0808">Transferase</keyword>
<dbReference type="GO" id="GO:0050660">
    <property type="term" value="F:flavin adenine dinucleotide binding"/>
    <property type="evidence" value="ECO:0007669"/>
    <property type="project" value="InterPro"/>
</dbReference>
<dbReference type="FunFam" id="3.40.50.970:FF:000016">
    <property type="entry name" value="Acetolactate synthase"/>
    <property type="match status" value="1"/>
</dbReference>
<feature type="coiled-coil region" evidence="14">
    <location>
        <begin position="320"/>
        <end position="352"/>
    </location>
</feature>
<comment type="catalytic activity">
    <reaction evidence="12 13">
        <text>2 pyruvate + H(+) = (2S)-2-acetolactate + CO2</text>
        <dbReference type="Rhea" id="RHEA:25249"/>
        <dbReference type="ChEBI" id="CHEBI:15361"/>
        <dbReference type="ChEBI" id="CHEBI:15378"/>
        <dbReference type="ChEBI" id="CHEBI:16526"/>
        <dbReference type="ChEBI" id="CHEBI:58476"/>
        <dbReference type="EC" id="2.2.1.6"/>
    </reaction>
</comment>
<comment type="similarity">
    <text evidence="3 13">Belongs to the TPP enzyme family.</text>
</comment>
<evidence type="ECO:0000256" key="6">
    <source>
        <dbReference type="ARBA" id="ARBA00022679"/>
    </source>
</evidence>
<dbReference type="Proteomes" id="UP000185744">
    <property type="component" value="Unassembled WGS sequence"/>
</dbReference>
<evidence type="ECO:0000313" key="18">
    <source>
        <dbReference type="EMBL" id="OKY78977.1"/>
    </source>
</evidence>
<keyword evidence="19" id="KW-1185">Reference proteome</keyword>
<dbReference type="CDD" id="cd07035">
    <property type="entry name" value="TPP_PYR_POX_like"/>
    <property type="match status" value="1"/>
</dbReference>
<evidence type="ECO:0000259" key="15">
    <source>
        <dbReference type="Pfam" id="PF00205"/>
    </source>
</evidence>
<dbReference type="PANTHER" id="PTHR18968">
    <property type="entry name" value="THIAMINE PYROPHOSPHATE ENZYMES"/>
    <property type="match status" value="1"/>
</dbReference>
<feature type="domain" description="Thiamine pyrophosphate enzyme N-terminal TPP-binding" evidence="17">
    <location>
        <begin position="1"/>
        <end position="116"/>
    </location>
</feature>
<accession>A0A1Q6DX94</accession>
<evidence type="ECO:0000256" key="12">
    <source>
        <dbReference type="ARBA" id="ARBA00048670"/>
    </source>
</evidence>
<gene>
    <name evidence="18" type="ORF">BTN85_1483</name>
</gene>
<dbReference type="InterPro" id="IPR011766">
    <property type="entry name" value="TPP_enzyme_TPP-bd"/>
</dbReference>
<evidence type="ECO:0000256" key="7">
    <source>
        <dbReference type="ARBA" id="ARBA00022723"/>
    </source>
</evidence>
<evidence type="ECO:0000313" key="19">
    <source>
        <dbReference type="Proteomes" id="UP000185744"/>
    </source>
</evidence>
<dbReference type="EC" id="2.2.1.6" evidence="13"/>
<dbReference type="CDD" id="cd02015">
    <property type="entry name" value="TPP_AHAS"/>
    <property type="match status" value="1"/>
</dbReference>
<keyword evidence="8" id="KW-0274">FAD</keyword>
<evidence type="ECO:0000256" key="9">
    <source>
        <dbReference type="ARBA" id="ARBA00022842"/>
    </source>
</evidence>
<evidence type="ECO:0000256" key="14">
    <source>
        <dbReference type="SAM" id="Coils"/>
    </source>
</evidence>
<dbReference type="NCBIfam" id="TIGR00118">
    <property type="entry name" value="acolac_lg"/>
    <property type="match status" value="1"/>
</dbReference>
<evidence type="ECO:0000256" key="13">
    <source>
        <dbReference type="RuleBase" id="RU003591"/>
    </source>
</evidence>
<dbReference type="Pfam" id="PF02776">
    <property type="entry name" value="TPP_enzyme_N"/>
    <property type="match status" value="1"/>
</dbReference>
<keyword evidence="9 13" id="KW-0460">Magnesium</keyword>
<evidence type="ECO:0000259" key="17">
    <source>
        <dbReference type="Pfam" id="PF02776"/>
    </source>
</evidence>
<dbReference type="FunCoup" id="A0A1Q6DX94">
    <property type="interactions" value="212"/>
</dbReference>
<evidence type="ECO:0000256" key="1">
    <source>
        <dbReference type="ARBA" id="ARBA00004974"/>
    </source>
</evidence>
<organism evidence="18 19">
    <name type="scientific">Methanohalarchaeum thermophilum</name>
    <dbReference type="NCBI Taxonomy" id="1903181"/>
    <lineage>
        <taxon>Archaea</taxon>
        <taxon>Methanobacteriati</taxon>
        <taxon>Methanobacteriota</taxon>
        <taxon>Methanonatronarchaeia</taxon>
        <taxon>Methanonatronarchaeales</taxon>
        <taxon>Methanonatronarchaeaceae</taxon>
        <taxon>Candidatus Methanohalarchaeum</taxon>
    </lineage>
</organism>
<feature type="domain" description="Thiamine pyrophosphate enzyme TPP-binding" evidence="16">
    <location>
        <begin position="387"/>
        <end position="534"/>
    </location>
</feature>
<dbReference type="GO" id="GO:0030976">
    <property type="term" value="F:thiamine pyrophosphate binding"/>
    <property type="evidence" value="ECO:0007669"/>
    <property type="project" value="UniProtKB-UniRule"/>
</dbReference>
<dbReference type="UniPathway" id="UPA00047">
    <property type="reaction ID" value="UER00055"/>
</dbReference>
<dbReference type="SUPFAM" id="SSF52467">
    <property type="entry name" value="DHS-like NAD/FAD-binding domain"/>
    <property type="match status" value="1"/>
</dbReference>
<dbReference type="GO" id="GO:0009097">
    <property type="term" value="P:isoleucine biosynthetic process"/>
    <property type="evidence" value="ECO:0007669"/>
    <property type="project" value="UniProtKB-UniPathway"/>
</dbReference>
<evidence type="ECO:0000256" key="4">
    <source>
        <dbReference type="ARBA" id="ARBA00022605"/>
    </source>
</evidence>
<keyword evidence="11 13" id="KW-0100">Branched-chain amino acid biosynthesis</keyword>
<dbReference type="InterPro" id="IPR039368">
    <property type="entry name" value="AHAS_TPP"/>
</dbReference>
<proteinExistence type="inferred from homology"/>
<dbReference type="EMBL" id="MSDW01000001">
    <property type="protein sequence ID" value="OKY78977.1"/>
    <property type="molecule type" value="Genomic_DNA"/>
</dbReference>
<comment type="cofactor">
    <cofactor evidence="13">
        <name>thiamine diphosphate</name>
        <dbReference type="ChEBI" id="CHEBI:58937"/>
    </cofactor>
    <text evidence="13">Binds 1 thiamine pyrophosphate per subunit.</text>
</comment>
<dbReference type="SUPFAM" id="SSF52518">
    <property type="entry name" value="Thiamin diphosphate-binding fold (THDP-binding)"/>
    <property type="match status" value="2"/>
</dbReference>
<evidence type="ECO:0000259" key="16">
    <source>
        <dbReference type="Pfam" id="PF02775"/>
    </source>
</evidence>
<keyword evidence="10 13" id="KW-0786">Thiamine pyrophosphate</keyword>
<comment type="pathway">
    <text evidence="1 13">Amino-acid biosynthesis; L-isoleucine biosynthesis; L-isoleucine from 2-oxobutanoate: step 1/4.</text>
</comment>
<comment type="caution">
    <text evidence="18">The sequence shown here is derived from an EMBL/GenBank/DDBJ whole genome shotgun (WGS) entry which is preliminary data.</text>
</comment>
<dbReference type="InParanoid" id="A0A1Q6DX94"/>
<evidence type="ECO:0000256" key="3">
    <source>
        <dbReference type="ARBA" id="ARBA00007812"/>
    </source>
</evidence>
<evidence type="ECO:0000256" key="11">
    <source>
        <dbReference type="ARBA" id="ARBA00023304"/>
    </source>
</evidence>
<dbReference type="GO" id="GO:0005948">
    <property type="term" value="C:acetolactate synthase complex"/>
    <property type="evidence" value="ECO:0007669"/>
    <property type="project" value="TreeGrafter"/>
</dbReference>
<evidence type="ECO:0000256" key="8">
    <source>
        <dbReference type="ARBA" id="ARBA00022827"/>
    </source>
</evidence>
<dbReference type="InterPro" id="IPR029035">
    <property type="entry name" value="DHS-like_NAD/FAD-binding_dom"/>
</dbReference>
<reference evidence="18" key="1">
    <citation type="submission" date="2016-12" db="EMBL/GenBank/DDBJ databases">
        <title>Discovery of methanogenic haloarchaea.</title>
        <authorList>
            <person name="Sorokin D.Y."/>
            <person name="Makarova K.S."/>
            <person name="Abbas B."/>
            <person name="Ferrer M."/>
            <person name="Golyshin P.N."/>
        </authorList>
    </citation>
    <scope>NUCLEOTIDE SEQUENCE [LARGE SCALE GENOMIC DNA]</scope>
    <source>
        <strain evidence="18">HMET1</strain>
    </source>
</reference>
<evidence type="ECO:0000256" key="2">
    <source>
        <dbReference type="ARBA" id="ARBA00005025"/>
    </source>
</evidence>
<dbReference type="InterPro" id="IPR012846">
    <property type="entry name" value="Acetolactate_synth_lsu"/>
</dbReference>
<dbReference type="Gene3D" id="3.40.50.970">
    <property type="match status" value="2"/>
</dbReference>
<dbReference type="Gene3D" id="3.40.50.1220">
    <property type="entry name" value="TPP-binding domain"/>
    <property type="match status" value="1"/>
</dbReference>
<dbReference type="InterPro" id="IPR012000">
    <property type="entry name" value="Thiamin_PyroP_enz_cen_dom"/>
</dbReference>
<dbReference type="Pfam" id="PF02775">
    <property type="entry name" value="TPP_enzyme_C"/>
    <property type="match status" value="1"/>
</dbReference>
<dbReference type="GO" id="GO:0000287">
    <property type="term" value="F:magnesium ion binding"/>
    <property type="evidence" value="ECO:0007669"/>
    <property type="project" value="UniProtKB-UniRule"/>
</dbReference>
<dbReference type="InterPro" id="IPR045229">
    <property type="entry name" value="TPP_enz"/>
</dbReference>
<keyword evidence="7 13" id="KW-0479">Metal-binding</keyword>
<evidence type="ECO:0000256" key="10">
    <source>
        <dbReference type="ARBA" id="ARBA00023052"/>
    </source>
</evidence>
<dbReference type="STRING" id="1903181.BTN85_1483"/>
<comment type="pathway">
    <text evidence="2 13">Amino-acid biosynthesis; L-valine biosynthesis; L-valine from pyruvate: step 1/4.</text>
</comment>
<dbReference type="Pfam" id="PF00205">
    <property type="entry name" value="TPP_enzyme_M"/>
    <property type="match status" value="1"/>
</dbReference>
<keyword evidence="14" id="KW-0175">Coiled coil</keyword>
<name>A0A1Q6DX94_METT1</name>
<dbReference type="InterPro" id="IPR029061">
    <property type="entry name" value="THDP-binding"/>
</dbReference>
<dbReference type="GO" id="GO:0009099">
    <property type="term" value="P:L-valine biosynthetic process"/>
    <property type="evidence" value="ECO:0007669"/>
    <property type="project" value="UniProtKB-UniPathway"/>
</dbReference>
<dbReference type="InterPro" id="IPR000399">
    <property type="entry name" value="TPP-bd_CS"/>
</dbReference>
<dbReference type="FunFam" id="3.40.50.1220:FF:000008">
    <property type="entry name" value="Acetolactate synthase"/>
    <property type="match status" value="1"/>
</dbReference>
<sequence length="564" mass="61883">MKGAEAIIKALKKEDVEHVFGYPGGAVIDLYDAIHEDDDLKHILTRHEQGAAHAADGYARVTGKAGVCIATSGPGATNLVTGIATAHMDSVPVVALTGQVPVEMIGNDAFQEADTTGITIPITKHNQLLKESKNILSTIKKSFHIAETGRNGPVLIDIPKDLQSEDIDFDYPKDISLPGYNPTFRPHELQIKKAVDAIMEARRPVIYAGGGVIASNASKELRELSETIMAPVTTTLLAKGCYNEESDLCLGMLGMHGTKEANYAITESDLIIAVGARFDDRVTGKIEGFAPNAKIVHIDIDPAEIGKNVKTHIPIVGDAKKALNKLIKRINRKKIKKENTEWHNKIKRWKKEKSESLKSEGKRIKPQFVVKKISEKTPDDTILATEVGQCQMWAAHYYKFKKPRTFLTSGGLGTMGYGLPASIGAQIAAPDKKVWNIAGDGSIQMNIQEIATAVKFNLPINIAILNNNYLGMVRQWQELFFDERYSQTHLGENPDFSKIAEGFGAKGMVVEKDSEVEEAIDIANSTDKPVLIDFKVKKEENVYPMVPSGSTLTEMLERKDIKGD</sequence>
<dbReference type="PANTHER" id="PTHR18968:SF13">
    <property type="entry name" value="ACETOLACTATE SYNTHASE CATALYTIC SUBUNIT, MITOCHONDRIAL"/>
    <property type="match status" value="1"/>
</dbReference>
<keyword evidence="5" id="KW-0285">Flavoprotein</keyword>